<sequence length="316" mass="36060">MTYDHSTHPYEIQKGVIRLIEALELDSIPHMDKKGLSRVNFKEPANDYFPAKDNRTVYFMTVLPQGTDGDMKFTFTKQQRMETLKSATLNYLFTDEEPDVEYSTVTLTFFGVDRRGRTQNVPMATLVLNEEMVKDAQLLDIALDALLVEDATERDVLRIKVVGQKTVAEKGELKQVPISLTKNKAQLRHYLDLAIYENYEMTPVKMDIVRCEDTPESECCVAKNTLRIADLGLRFITYPETIDIGTCLGKCRIPNSEENDHAYVETLTGYELEEEYRGCCHPTHTEDLLIRYSPDNGYSQVTTRIKGVIIKSCACL</sequence>
<proteinExistence type="predicted"/>
<organism evidence="1 2">
    <name type="scientific">Rhabditophanes sp. KR3021</name>
    <dbReference type="NCBI Taxonomy" id="114890"/>
    <lineage>
        <taxon>Eukaryota</taxon>
        <taxon>Metazoa</taxon>
        <taxon>Ecdysozoa</taxon>
        <taxon>Nematoda</taxon>
        <taxon>Chromadorea</taxon>
        <taxon>Rhabditida</taxon>
        <taxon>Tylenchina</taxon>
        <taxon>Panagrolaimomorpha</taxon>
        <taxon>Strongyloidoidea</taxon>
        <taxon>Alloionematidae</taxon>
        <taxon>Rhabditophanes</taxon>
    </lineage>
</organism>
<accession>A0AC35U3Y3</accession>
<evidence type="ECO:0000313" key="2">
    <source>
        <dbReference type="WBParaSite" id="RSKR_0000745400.1"/>
    </source>
</evidence>
<evidence type="ECO:0000313" key="1">
    <source>
        <dbReference type="Proteomes" id="UP000095286"/>
    </source>
</evidence>
<reference evidence="2" key="1">
    <citation type="submission" date="2016-11" db="UniProtKB">
        <authorList>
            <consortium name="WormBaseParasite"/>
        </authorList>
    </citation>
    <scope>IDENTIFICATION</scope>
    <source>
        <strain evidence="2">KR3021</strain>
    </source>
</reference>
<name>A0AC35U3Y3_9BILA</name>
<dbReference type="WBParaSite" id="RSKR_0000745400.1">
    <property type="protein sequence ID" value="RSKR_0000745400.1"/>
    <property type="gene ID" value="RSKR_0000745400"/>
</dbReference>
<protein>
    <submittedName>
        <fullName evidence="2">TGF_BETA_2 domain-containing protein</fullName>
    </submittedName>
</protein>
<dbReference type="Proteomes" id="UP000095286">
    <property type="component" value="Unplaced"/>
</dbReference>